<comment type="caution">
    <text evidence="8">The sequence shown here is derived from an EMBL/GenBank/DDBJ whole genome shotgun (WGS) entry which is preliminary data.</text>
</comment>
<dbReference type="GO" id="GO:1990904">
    <property type="term" value="C:ribonucleoprotein complex"/>
    <property type="evidence" value="ECO:0007669"/>
    <property type="project" value="UniProtKB-KW"/>
</dbReference>
<dbReference type="NCBIfam" id="TIGR00029">
    <property type="entry name" value="S20"/>
    <property type="match status" value="1"/>
</dbReference>
<dbReference type="GO" id="GO:0006412">
    <property type="term" value="P:translation"/>
    <property type="evidence" value="ECO:0007669"/>
    <property type="project" value="UniProtKB-UniRule"/>
</dbReference>
<sequence>MPILKSAKKSLRQDRRRAKVNARVRRIMKRAVKLAAKQPTDKNISEAYRRVDRAAKKGIVHKNAGARLKARLMQRIKSVKSVTVSKRKSVKAKKKVTRRKKA</sequence>
<comment type="function">
    <text evidence="6">Binds directly to 16S ribosomal RNA.</text>
</comment>
<evidence type="ECO:0000313" key="8">
    <source>
        <dbReference type="EMBL" id="OGY17549.1"/>
    </source>
</evidence>
<evidence type="ECO:0000256" key="3">
    <source>
        <dbReference type="ARBA" id="ARBA00022980"/>
    </source>
</evidence>
<evidence type="ECO:0000256" key="4">
    <source>
        <dbReference type="ARBA" id="ARBA00023274"/>
    </source>
</evidence>
<evidence type="ECO:0000256" key="6">
    <source>
        <dbReference type="HAMAP-Rule" id="MF_00500"/>
    </source>
</evidence>
<dbReference type="Proteomes" id="UP000177324">
    <property type="component" value="Unassembled WGS sequence"/>
</dbReference>
<feature type="region of interest" description="Disordered" evidence="7">
    <location>
        <begin position="79"/>
        <end position="102"/>
    </location>
</feature>
<protein>
    <recommendedName>
        <fullName evidence="5 6">Small ribosomal subunit protein bS20</fullName>
    </recommendedName>
</protein>
<evidence type="ECO:0000256" key="2">
    <source>
        <dbReference type="ARBA" id="ARBA00022884"/>
    </source>
</evidence>
<dbReference type="Gene3D" id="1.20.58.110">
    <property type="entry name" value="Ribosomal protein S20"/>
    <property type="match status" value="1"/>
</dbReference>
<dbReference type="InterPro" id="IPR002583">
    <property type="entry name" value="Ribosomal_bS20"/>
</dbReference>
<accession>A0A1G1VQ68</accession>
<feature type="region of interest" description="Disordered" evidence="7">
    <location>
        <begin position="1"/>
        <end position="20"/>
    </location>
</feature>
<keyword evidence="4 6" id="KW-0687">Ribonucleoprotein</keyword>
<comment type="similarity">
    <text evidence="6">Belongs to the bacterial ribosomal protein bS20 family.</text>
</comment>
<dbReference type="SUPFAM" id="SSF46992">
    <property type="entry name" value="Ribosomal protein S20"/>
    <property type="match status" value="1"/>
</dbReference>
<dbReference type="STRING" id="1797589.A2784_01440"/>
<reference evidence="8 9" key="1">
    <citation type="journal article" date="2016" name="Nat. Commun.">
        <title>Thousands of microbial genomes shed light on interconnected biogeochemical processes in an aquifer system.</title>
        <authorList>
            <person name="Anantharaman K."/>
            <person name="Brown C.T."/>
            <person name="Hug L.A."/>
            <person name="Sharon I."/>
            <person name="Castelle C.J."/>
            <person name="Probst A.J."/>
            <person name="Thomas B.C."/>
            <person name="Singh A."/>
            <person name="Wilkins M.J."/>
            <person name="Karaoz U."/>
            <person name="Brodie E.L."/>
            <person name="Williams K.H."/>
            <person name="Hubbard S.S."/>
            <person name="Banfield J.F."/>
        </authorList>
    </citation>
    <scope>NUCLEOTIDE SEQUENCE [LARGE SCALE GENOMIC DNA]</scope>
</reference>
<feature type="compositionally biased region" description="Basic residues" evidence="7">
    <location>
        <begin position="85"/>
        <end position="102"/>
    </location>
</feature>
<evidence type="ECO:0000313" key="9">
    <source>
        <dbReference type="Proteomes" id="UP000177324"/>
    </source>
</evidence>
<evidence type="ECO:0000256" key="1">
    <source>
        <dbReference type="ARBA" id="ARBA00022730"/>
    </source>
</evidence>
<keyword evidence="1 6" id="KW-0699">rRNA-binding</keyword>
<proteinExistence type="inferred from homology"/>
<evidence type="ECO:0000256" key="7">
    <source>
        <dbReference type="SAM" id="MobiDB-lite"/>
    </source>
</evidence>
<dbReference type="InterPro" id="IPR036510">
    <property type="entry name" value="Ribosomal_bS20_sf"/>
</dbReference>
<gene>
    <name evidence="6" type="primary">rpsT</name>
    <name evidence="8" type="ORF">A2784_01440</name>
</gene>
<dbReference type="Pfam" id="PF01649">
    <property type="entry name" value="Ribosomal_S20p"/>
    <property type="match status" value="1"/>
</dbReference>
<dbReference type="GO" id="GO:0003735">
    <property type="term" value="F:structural constituent of ribosome"/>
    <property type="evidence" value="ECO:0007669"/>
    <property type="project" value="InterPro"/>
</dbReference>
<keyword evidence="3 6" id="KW-0689">Ribosomal protein</keyword>
<dbReference type="GO" id="GO:0005840">
    <property type="term" value="C:ribosome"/>
    <property type="evidence" value="ECO:0007669"/>
    <property type="project" value="UniProtKB-KW"/>
</dbReference>
<keyword evidence="2 6" id="KW-0694">RNA-binding</keyword>
<dbReference type="EMBL" id="MHCH01000021">
    <property type="protein sequence ID" value="OGY17549.1"/>
    <property type="molecule type" value="Genomic_DNA"/>
</dbReference>
<dbReference type="HAMAP" id="MF_00500">
    <property type="entry name" value="Ribosomal_bS20"/>
    <property type="match status" value="1"/>
</dbReference>
<evidence type="ECO:0000256" key="5">
    <source>
        <dbReference type="ARBA" id="ARBA00035136"/>
    </source>
</evidence>
<name>A0A1G1VQ68_9BACT</name>
<dbReference type="AlphaFoldDB" id="A0A1G1VQ68"/>
<dbReference type="GO" id="GO:0019843">
    <property type="term" value="F:rRNA binding"/>
    <property type="evidence" value="ECO:0007669"/>
    <property type="project" value="UniProtKB-UniRule"/>
</dbReference>
<organism evidence="8 9">
    <name type="scientific">Candidatus Chisholmbacteria bacterium RIFCSPHIGHO2_01_FULL_48_12</name>
    <dbReference type="NCBI Taxonomy" id="1797589"/>
    <lineage>
        <taxon>Bacteria</taxon>
        <taxon>Candidatus Chisholmiibacteriota</taxon>
    </lineage>
</organism>